<proteinExistence type="predicted"/>
<dbReference type="AlphaFoldDB" id="A0A8J9ZCC7"/>
<accession>A0A8J9ZCC7</accession>
<feature type="region of interest" description="Disordered" evidence="1">
    <location>
        <begin position="212"/>
        <end position="241"/>
    </location>
</feature>
<dbReference type="Proteomes" id="UP000838412">
    <property type="component" value="Chromosome 18"/>
</dbReference>
<feature type="region of interest" description="Disordered" evidence="1">
    <location>
        <begin position="130"/>
        <end position="199"/>
    </location>
</feature>
<keyword evidence="3" id="KW-1185">Reference proteome</keyword>
<evidence type="ECO:0000313" key="2">
    <source>
        <dbReference type="EMBL" id="CAH1250628.1"/>
    </source>
</evidence>
<dbReference type="OrthoDB" id="10027210at2759"/>
<sequence length="307" mass="33885">MSARKVGSSRSLFVSQAHNRQAALVLGRQIRVLEKNFQRRIRETDREKRNLNLEMTQTMMTTGYSALGIQPTPEEEPEIVASLRRGISRMDFSLHDPPVRWALESPRSRLVAMSMDSSAKGFNSILGTTRPLRMFSAPPRIRTSRSSSPTSPTTANGQGSNNSLSALANNKLSEEEEDATESDNRRKSTNQKQVTIRVITAPQRRLSVMTLRGGASAPAQRKDAVPGSAPGALPKREGSLSEQRAQLMQRRQSRPEQTLFSDSIGQNGAWAKRSAGRRTDTSVMSTKNDLPLCSPRPGQPQLMCVKS</sequence>
<organism evidence="2 3">
    <name type="scientific">Branchiostoma lanceolatum</name>
    <name type="common">Common lancelet</name>
    <name type="synonym">Amphioxus lanceolatum</name>
    <dbReference type="NCBI Taxonomy" id="7740"/>
    <lineage>
        <taxon>Eukaryota</taxon>
        <taxon>Metazoa</taxon>
        <taxon>Chordata</taxon>
        <taxon>Cephalochordata</taxon>
        <taxon>Leptocardii</taxon>
        <taxon>Amphioxiformes</taxon>
        <taxon>Branchiostomatidae</taxon>
        <taxon>Branchiostoma</taxon>
    </lineage>
</organism>
<protein>
    <submittedName>
        <fullName evidence="2">Hypp8884 protein</fullName>
    </submittedName>
</protein>
<feature type="region of interest" description="Disordered" evidence="1">
    <location>
        <begin position="266"/>
        <end position="295"/>
    </location>
</feature>
<evidence type="ECO:0000256" key="1">
    <source>
        <dbReference type="SAM" id="MobiDB-lite"/>
    </source>
</evidence>
<reference evidence="2" key="1">
    <citation type="submission" date="2022-01" db="EMBL/GenBank/DDBJ databases">
        <authorList>
            <person name="Braso-Vives M."/>
        </authorList>
    </citation>
    <scope>NUCLEOTIDE SEQUENCE</scope>
</reference>
<gene>
    <name evidence="2" type="primary">Hypp8884</name>
    <name evidence="2" type="ORF">BLAG_LOCUS11287</name>
</gene>
<feature type="compositionally biased region" description="Low complexity" evidence="1">
    <location>
        <begin position="138"/>
        <end position="171"/>
    </location>
</feature>
<evidence type="ECO:0000313" key="3">
    <source>
        <dbReference type="Proteomes" id="UP000838412"/>
    </source>
</evidence>
<name>A0A8J9ZCC7_BRALA</name>
<dbReference type="EMBL" id="OV696703">
    <property type="protein sequence ID" value="CAH1250628.1"/>
    <property type="molecule type" value="Genomic_DNA"/>
</dbReference>